<evidence type="ECO:0000313" key="9">
    <source>
        <dbReference type="EMBL" id="GAB1226657.1"/>
    </source>
</evidence>
<evidence type="ECO:0000256" key="5">
    <source>
        <dbReference type="ARBA" id="ARBA00023136"/>
    </source>
</evidence>
<feature type="domain" description="Endoplasmic reticulum vesicle transporter N-terminal" evidence="8">
    <location>
        <begin position="1"/>
        <end position="89"/>
    </location>
</feature>
<sequence length="361" mass="41187">MKRFDTYGKVPEDLRTRHCFGGFLTIICVVIIIVLSIAEFAFYLQREVVPQLLVDRERSSKIPVHFDITFPYSSCPITSVDILTKSGESMIDIEQNVTKIRIHHDGSLVTENEMKAIQSKLSTETHDPKECRSCYGAETPEKKCCFTCDDVKEAYKKKGWRLDLNIVSQCQNHEKIQMAKLTKDEGCRLIGDFLLNKIGGNFHIAPGSSEQLWGRHSHNLEWTGKTQIDLSHKWNELSFGENSKKFTTEKKDTQMNSMFQYYLTIIPIKNNFINGTSTFYDYSIQENTRSGKGEGQPGVFVYYDVSPMVLEVTESNHGFLHFLIGICSIVGGIFTTFQLFDAIVFESIHTLKKKVELGKDV</sequence>
<evidence type="ECO:0000256" key="1">
    <source>
        <dbReference type="ARBA" id="ARBA00004141"/>
    </source>
</evidence>
<dbReference type="Pfam" id="PF07970">
    <property type="entry name" value="COPIIcoated_ERV"/>
    <property type="match status" value="1"/>
</dbReference>
<gene>
    <name evidence="9" type="ORF">ENUP19_0298G0112</name>
</gene>
<evidence type="ECO:0000256" key="2">
    <source>
        <dbReference type="ARBA" id="ARBA00005648"/>
    </source>
</evidence>
<evidence type="ECO:0000256" key="6">
    <source>
        <dbReference type="SAM" id="Phobius"/>
    </source>
</evidence>
<evidence type="ECO:0000259" key="7">
    <source>
        <dbReference type="Pfam" id="PF07970"/>
    </source>
</evidence>
<keyword evidence="3 6" id="KW-0812">Transmembrane</keyword>
<evidence type="ECO:0008006" key="11">
    <source>
        <dbReference type="Google" id="ProtNLM"/>
    </source>
</evidence>
<dbReference type="Proteomes" id="UP001628156">
    <property type="component" value="Unassembled WGS sequence"/>
</dbReference>
<dbReference type="EMBL" id="BAAFRS010000298">
    <property type="protein sequence ID" value="GAB1226657.1"/>
    <property type="molecule type" value="Genomic_DNA"/>
</dbReference>
<keyword evidence="5 6" id="KW-0472">Membrane</keyword>
<comment type="similarity">
    <text evidence="2">Belongs to the ERGIC family.</text>
</comment>
<evidence type="ECO:0000313" key="10">
    <source>
        <dbReference type="Proteomes" id="UP001628156"/>
    </source>
</evidence>
<dbReference type="Pfam" id="PF13850">
    <property type="entry name" value="ERGIC_N"/>
    <property type="match status" value="1"/>
</dbReference>
<proteinExistence type="inferred from homology"/>
<evidence type="ECO:0000256" key="4">
    <source>
        <dbReference type="ARBA" id="ARBA00022989"/>
    </source>
</evidence>
<reference evidence="9 10" key="1">
    <citation type="journal article" date="2019" name="PLoS Negl. Trop. Dis.">
        <title>Whole genome sequencing of Entamoeba nuttalli reveals mammalian host-related molecular signatures and a novel octapeptide-repeat surface protein.</title>
        <authorList>
            <person name="Tanaka M."/>
            <person name="Makiuchi T."/>
            <person name="Komiyama T."/>
            <person name="Shiina T."/>
            <person name="Osaki K."/>
            <person name="Tachibana H."/>
        </authorList>
    </citation>
    <scope>NUCLEOTIDE SEQUENCE [LARGE SCALE GENOMIC DNA]</scope>
    <source>
        <strain evidence="9 10">P19-061405</strain>
    </source>
</reference>
<keyword evidence="10" id="KW-1185">Reference proteome</keyword>
<dbReference type="InterPro" id="IPR039542">
    <property type="entry name" value="Erv_N"/>
</dbReference>
<dbReference type="InterPro" id="IPR012936">
    <property type="entry name" value="Erv_C"/>
</dbReference>
<protein>
    <recommendedName>
        <fullName evidence="11">Endoplasmic reticulum-Golgi intermediate compartment protein 3</fullName>
    </recommendedName>
</protein>
<feature type="domain" description="Endoplasmic reticulum vesicle transporter C-terminal" evidence="7">
    <location>
        <begin position="134"/>
        <end position="341"/>
    </location>
</feature>
<feature type="transmembrane region" description="Helical" evidence="6">
    <location>
        <begin position="20"/>
        <end position="44"/>
    </location>
</feature>
<comment type="subcellular location">
    <subcellularLocation>
        <location evidence="1">Membrane</location>
        <topology evidence="1">Multi-pass membrane protein</topology>
    </subcellularLocation>
</comment>
<name>A0ABQ0DV94_9EUKA</name>
<accession>A0ABQ0DV94</accession>
<organism evidence="9 10">
    <name type="scientific">Entamoeba nuttalli</name>
    <dbReference type="NCBI Taxonomy" id="412467"/>
    <lineage>
        <taxon>Eukaryota</taxon>
        <taxon>Amoebozoa</taxon>
        <taxon>Evosea</taxon>
        <taxon>Archamoebae</taxon>
        <taxon>Mastigamoebida</taxon>
        <taxon>Entamoebidae</taxon>
        <taxon>Entamoeba</taxon>
    </lineage>
</organism>
<evidence type="ECO:0000259" key="8">
    <source>
        <dbReference type="Pfam" id="PF13850"/>
    </source>
</evidence>
<dbReference type="InterPro" id="IPR045888">
    <property type="entry name" value="Erv"/>
</dbReference>
<feature type="transmembrane region" description="Helical" evidence="6">
    <location>
        <begin position="319"/>
        <end position="344"/>
    </location>
</feature>
<comment type="caution">
    <text evidence="9">The sequence shown here is derived from an EMBL/GenBank/DDBJ whole genome shotgun (WGS) entry which is preliminary data.</text>
</comment>
<keyword evidence="4 6" id="KW-1133">Transmembrane helix</keyword>
<evidence type="ECO:0000256" key="3">
    <source>
        <dbReference type="ARBA" id="ARBA00022692"/>
    </source>
</evidence>
<dbReference type="PANTHER" id="PTHR10984">
    <property type="entry name" value="ENDOPLASMIC RETICULUM-GOLGI INTERMEDIATE COMPARTMENT PROTEIN"/>
    <property type="match status" value="1"/>
</dbReference>
<dbReference type="PANTHER" id="PTHR10984:SF25">
    <property type="entry name" value="ENDOPLASMIC RETICULUM-GOLGI INTERMEDIATE COMPARTMENT PROTEIN 3"/>
    <property type="match status" value="1"/>
</dbReference>